<feature type="region of interest" description="Disordered" evidence="1">
    <location>
        <begin position="1"/>
        <end position="62"/>
    </location>
</feature>
<protein>
    <submittedName>
        <fullName evidence="2">Uncharacterized protein</fullName>
    </submittedName>
</protein>
<feature type="compositionally biased region" description="Basic and acidic residues" evidence="1">
    <location>
        <begin position="20"/>
        <end position="52"/>
    </location>
</feature>
<evidence type="ECO:0000256" key="1">
    <source>
        <dbReference type="SAM" id="MobiDB-lite"/>
    </source>
</evidence>
<dbReference type="EMBL" id="CP034412">
    <property type="protein sequence ID" value="QCY48298.1"/>
    <property type="molecule type" value="Genomic_DNA"/>
</dbReference>
<evidence type="ECO:0000313" key="3">
    <source>
        <dbReference type="Proteomes" id="UP000307000"/>
    </source>
</evidence>
<name>A0A5B7WWB1_9MICC</name>
<sequence length="62" mass="7075">MTQEPTSDDQQNQNLDENDQPDKATEHQDQDAKKRNGKGEDEGIVKEWEKESFPASDPPANY</sequence>
<keyword evidence="3" id="KW-1185">Reference proteome</keyword>
<dbReference type="KEGG" id="gcr:GcLGCM259_2591"/>
<reference evidence="2 3" key="1">
    <citation type="submission" date="2018-12" db="EMBL/GenBank/DDBJ databases">
        <title>Complete Genome Sequence of Glutamicibacter creatinolyticus strain LGCM259,isolated from an abscess of a 12-year-old mare in Italy.</title>
        <authorList>
            <person name="Santos R.G."/>
            <person name="Silva A.L."/>
            <person name="Seyffert N."/>
            <person name="Castro T.L.P."/>
            <person name="Attili A.R."/>
            <person name="Rifici C."/>
            <person name="Mazzullo G."/>
            <person name="Brenig B."/>
            <person name="Venanzi F."/>
            <person name="Azevedo V."/>
        </authorList>
    </citation>
    <scope>NUCLEOTIDE SEQUENCE [LARGE SCALE GENOMIC DNA]</scope>
    <source>
        <strain evidence="2 3">LGCM 259</strain>
    </source>
</reference>
<accession>A0A5B7WWB1</accession>
<evidence type="ECO:0000313" key="2">
    <source>
        <dbReference type="EMBL" id="QCY48298.1"/>
    </source>
</evidence>
<dbReference type="Proteomes" id="UP000307000">
    <property type="component" value="Chromosome"/>
</dbReference>
<dbReference type="AlphaFoldDB" id="A0A5B7WWB1"/>
<proteinExistence type="predicted"/>
<dbReference type="RefSeq" id="WP_138926902.1">
    <property type="nucleotide sequence ID" value="NZ_CP034412.1"/>
</dbReference>
<gene>
    <name evidence="2" type="ORF">GcLGCM259_2591</name>
</gene>
<organism evidence="2 3">
    <name type="scientific">Glutamicibacter creatinolyticus</name>
    <dbReference type="NCBI Taxonomy" id="162496"/>
    <lineage>
        <taxon>Bacteria</taxon>
        <taxon>Bacillati</taxon>
        <taxon>Actinomycetota</taxon>
        <taxon>Actinomycetes</taxon>
        <taxon>Micrococcales</taxon>
        <taxon>Micrococcaceae</taxon>
        <taxon>Glutamicibacter</taxon>
    </lineage>
</organism>